<keyword evidence="1" id="KW-0812">Transmembrane</keyword>
<evidence type="ECO:0000313" key="2">
    <source>
        <dbReference type="EMBL" id="RFU68743.1"/>
    </source>
</evidence>
<comment type="caution">
    <text evidence="2">The sequence shown here is derived from an EMBL/GenBank/DDBJ whole genome shotgun (WGS) entry which is preliminary data.</text>
</comment>
<protein>
    <submittedName>
        <fullName evidence="2">DUF948 domain-containing protein</fullName>
    </submittedName>
</protein>
<sequence length="172" mass="19148">MEIILYLSAAVAAVAFLILVIYLSKTLKSLQTTLESVAHTLTGLEKQMQGVSTETAQLLHKTNSLAEDLQKKSENLNTVVYAVKDVGTSIQKFNSSIQKVSNRVLTEVDNNKEKISQVVQWSNVVMELRDKWKARKSVNSTSVLPTQTTPGLGLEVDETDNLPKKRFLRSRS</sequence>
<dbReference type="AlphaFoldDB" id="A0A372LP45"/>
<gene>
    <name evidence="2" type="ORF">D0469_11455</name>
</gene>
<dbReference type="PANTHER" id="PTHR40070:SF1">
    <property type="entry name" value="UPF0478 PROTEIN YTXG"/>
    <property type="match status" value="1"/>
</dbReference>
<keyword evidence="1" id="KW-0472">Membrane</keyword>
<name>A0A372LP45_9BACI</name>
<dbReference type="Gene3D" id="1.20.1480.30">
    <property type="entry name" value="Designed four-helix bundle protein"/>
    <property type="match status" value="1"/>
</dbReference>
<keyword evidence="1" id="KW-1133">Transmembrane helix</keyword>
<evidence type="ECO:0000313" key="3">
    <source>
        <dbReference type="Proteomes" id="UP000264541"/>
    </source>
</evidence>
<dbReference type="PANTHER" id="PTHR40070">
    <property type="entry name" value="UPF0478 PROTEIN YTXG"/>
    <property type="match status" value="1"/>
</dbReference>
<keyword evidence="3" id="KW-1185">Reference proteome</keyword>
<accession>A0A372LP45</accession>
<reference evidence="2 3" key="1">
    <citation type="submission" date="2018-08" db="EMBL/GenBank/DDBJ databases">
        <title>Bacillus chawlae sp. nov., Bacillus glennii sp. nov., and Bacillus saganii sp. nov. Isolated from the Vehicle Assembly Building at Kennedy Space Center where the Viking Spacecraft were Assembled.</title>
        <authorList>
            <person name="Seuylemezian A."/>
            <person name="Vaishampayan P."/>
        </authorList>
    </citation>
    <scope>NUCLEOTIDE SEQUENCE [LARGE SCALE GENOMIC DNA]</scope>
    <source>
        <strain evidence="2 3">V47-23a</strain>
    </source>
</reference>
<dbReference type="InterPro" id="IPR009293">
    <property type="entry name" value="UPF0478"/>
</dbReference>
<feature type="transmembrane region" description="Helical" evidence="1">
    <location>
        <begin position="6"/>
        <end position="24"/>
    </location>
</feature>
<dbReference type="EMBL" id="QVTE01000031">
    <property type="protein sequence ID" value="RFU68743.1"/>
    <property type="molecule type" value="Genomic_DNA"/>
</dbReference>
<dbReference type="Pfam" id="PF06103">
    <property type="entry name" value="DUF948"/>
    <property type="match status" value="1"/>
</dbReference>
<evidence type="ECO:0000256" key="1">
    <source>
        <dbReference type="SAM" id="Phobius"/>
    </source>
</evidence>
<dbReference type="RefSeq" id="WP_117326883.1">
    <property type="nucleotide sequence ID" value="NZ_QVTE01000031.1"/>
</dbReference>
<dbReference type="Proteomes" id="UP000264541">
    <property type="component" value="Unassembled WGS sequence"/>
</dbReference>
<organism evidence="2 3">
    <name type="scientific">Peribacillus saganii</name>
    <dbReference type="NCBI Taxonomy" id="2303992"/>
    <lineage>
        <taxon>Bacteria</taxon>
        <taxon>Bacillati</taxon>
        <taxon>Bacillota</taxon>
        <taxon>Bacilli</taxon>
        <taxon>Bacillales</taxon>
        <taxon>Bacillaceae</taxon>
        <taxon>Peribacillus</taxon>
    </lineage>
</organism>
<dbReference type="OrthoDB" id="2366030at2"/>
<proteinExistence type="predicted"/>